<dbReference type="KEGG" id="cvc:BKX93_20955"/>
<dbReference type="SUPFAM" id="SSF53807">
    <property type="entry name" value="Helical backbone' metal receptor"/>
    <property type="match status" value="1"/>
</dbReference>
<evidence type="ECO:0000256" key="1">
    <source>
        <dbReference type="SAM" id="SignalP"/>
    </source>
</evidence>
<dbReference type="GeneID" id="68843671"/>
<dbReference type="Proteomes" id="UP000178776">
    <property type="component" value="Chromosome"/>
</dbReference>
<dbReference type="InterPro" id="IPR002491">
    <property type="entry name" value="ABC_transptr_periplasmic_BD"/>
</dbReference>
<dbReference type="RefSeq" id="WP_070981217.1">
    <property type="nucleotide sequence ID" value="NZ_CP017707.1"/>
</dbReference>
<dbReference type="STRING" id="1108595.BKX93_20955"/>
<dbReference type="PANTHER" id="PTHR30535">
    <property type="entry name" value="VITAMIN B12-BINDING PROTEIN"/>
    <property type="match status" value="1"/>
</dbReference>
<dbReference type="AlphaFoldDB" id="A0A1D9LLW2"/>
<dbReference type="CDD" id="cd01148">
    <property type="entry name" value="TroA_a"/>
    <property type="match status" value="1"/>
</dbReference>
<evidence type="ECO:0000259" key="2">
    <source>
        <dbReference type="PROSITE" id="PS50983"/>
    </source>
</evidence>
<name>A0A1D9LLW2_9NEIS</name>
<dbReference type="InterPro" id="IPR050902">
    <property type="entry name" value="ABC_Transporter_SBP"/>
</dbReference>
<accession>A0A1D9LLW2</accession>
<reference evidence="3 4" key="1">
    <citation type="submission" date="2016-10" db="EMBL/GenBank/DDBJ databases">
        <title>Chromobacterium muskegensis sp. nov., an insecticidal bacterium isolated from Sphagnum bogs.</title>
        <authorList>
            <person name="Sparks M.E."/>
            <person name="Blackburn M.B."/>
            <person name="Gundersen-Rindal D.E."/>
            <person name="Mitchell A."/>
            <person name="Farrar R."/>
            <person name="Kuhar D."/>
        </authorList>
    </citation>
    <scope>NUCLEOTIDE SEQUENCE [LARGE SCALE GENOMIC DNA]</scope>
    <source>
        <strain evidence="3 4">21-1</strain>
    </source>
</reference>
<gene>
    <name evidence="3" type="ORF">BKX93_20955</name>
</gene>
<feature type="domain" description="Fe/B12 periplasmic-binding" evidence="2">
    <location>
        <begin position="45"/>
        <end position="319"/>
    </location>
</feature>
<proteinExistence type="predicted"/>
<keyword evidence="1" id="KW-0732">Signal</keyword>
<dbReference type="EMBL" id="CP017707">
    <property type="protein sequence ID" value="AOZ52224.1"/>
    <property type="molecule type" value="Genomic_DNA"/>
</dbReference>
<dbReference type="Gene3D" id="3.40.50.1980">
    <property type="entry name" value="Nitrogenase molybdenum iron protein domain"/>
    <property type="match status" value="2"/>
</dbReference>
<feature type="signal peptide" evidence="1">
    <location>
        <begin position="1"/>
        <end position="23"/>
    </location>
</feature>
<evidence type="ECO:0000313" key="4">
    <source>
        <dbReference type="Proteomes" id="UP000178776"/>
    </source>
</evidence>
<dbReference type="PANTHER" id="PTHR30535:SF7">
    <property type="entry name" value="IRON(III) DICITRATE-BINDING PROTEIN"/>
    <property type="match status" value="1"/>
</dbReference>
<sequence>MKLNPPLLIACGLAALLSAQVHATRYPLTVDSCNRKVTFQRAPQRAVSHDINLTEMMVALGLQNRMVGYTGISAWNKLNAPLKRALGPLPELAGDYPSSEALLARNADFFFAGWNYGLRVGGPVTPASLAPLGINVYELSESCAHVMKRPASSLDDVYRDINALGRIFDVEPRAQKVVAGMRAKVDGVSARVAKRKATPSVFVYDSGEDRPFSAGRLAMPDALIQAAGGRNILSDVNASWTRVDWETVVARNPQAIVIIDYGKVTAQQKIAFLRKHPALNKIAAVRDKRFIVLPYDSATPGIANADAISALARGLHPEAFAK</sequence>
<protein>
    <submittedName>
        <fullName evidence="3">Iron ABC transporter substrate-binding protein</fullName>
    </submittedName>
</protein>
<organism evidence="3 4">
    <name type="scientific">Chromobacterium vaccinii</name>
    <dbReference type="NCBI Taxonomy" id="1108595"/>
    <lineage>
        <taxon>Bacteria</taxon>
        <taxon>Pseudomonadati</taxon>
        <taxon>Pseudomonadota</taxon>
        <taxon>Betaproteobacteria</taxon>
        <taxon>Neisseriales</taxon>
        <taxon>Chromobacteriaceae</taxon>
        <taxon>Chromobacterium</taxon>
    </lineage>
</organism>
<dbReference type="Pfam" id="PF01497">
    <property type="entry name" value="Peripla_BP_2"/>
    <property type="match status" value="1"/>
</dbReference>
<evidence type="ECO:0000313" key="3">
    <source>
        <dbReference type="EMBL" id="AOZ52224.1"/>
    </source>
</evidence>
<dbReference type="PROSITE" id="PS50983">
    <property type="entry name" value="FE_B12_PBP"/>
    <property type="match status" value="1"/>
</dbReference>
<feature type="chain" id="PRO_5009443284" evidence="1">
    <location>
        <begin position="24"/>
        <end position="322"/>
    </location>
</feature>